<organism evidence="1 2">
    <name type="scientific">Ohtaekwangia koreensis</name>
    <dbReference type="NCBI Taxonomy" id="688867"/>
    <lineage>
        <taxon>Bacteria</taxon>
        <taxon>Pseudomonadati</taxon>
        <taxon>Bacteroidota</taxon>
        <taxon>Cytophagia</taxon>
        <taxon>Cytophagales</taxon>
        <taxon>Fulvivirgaceae</taxon>
        <taxon>Ohtaekwangia</taxon>
    </lineage>
</organism>
<evidence type="ECO:0000313" key="2">
    <source>
        <dbReference type="Proteomes" id="UP000190961"/>
    </source>
</evidence>
<gene>
    <name evidence="1" type="ORF">SAMN05660236_5273</name>
</gene>
<evidence type="ECO:0000313" key="1">
    <source>
        <dbReference type="EMBL" id="SKC86860.1"/>
    </source>
</evidence>
<protein>
    <submittedName>
        <fullName evidence="1">Uncharacterized protein</fullName>
    </submittedName>
</protein>
<name>A0A1T5MF60_9BACT</name>
<dbReference type="AlphaFoldDB" id="A0A1T5MF60"/>
<keyword evidence="2" id="KW-1185">Reference proteome</keyword>
<proteinExistence type="predicted"/>
<sequence length="54" mass="6015">MGDSLIMPEHIYLGIVAADAANKDVYLDLLNQGSILLNKVNFFLLMFLTNSVEE</sequence>
<dbReference type="Proteomes" id="UP000190961">
    <property type="component" value="Unassembled WGS sequence"/>
</dbReference>
<dbReference type="EMBL" id="FUZU01000004">
    <property type="protein sequence ID" value="SKC86860.1"/>
    <property type="molecule type" value="Genomic_DNA"/>
</dbReference>
<reference evidence="1 2" key="1">
    <citation type="submission" date="2017-02" db="EMBL/GenBank/DDBJ databases">
        <authorList>
            <person name="Peterson S.W."/>
        </authorList>
    </citation>
    <scope>NUCLEOTIDE SEQUENCE [LARGE SCALE GENOMIC DNA]</scope>
    <source>
        <strain evidence="1 2">DSM 25262</strain>
    </source>
</reference>
<accession>A0A1T5MF60</accession>